<organism evidence="2">
    <name type="scientific">mine drainage metagenome</name>
    <dbReference type="NCBI Taxonomy" id="410659"/>
    <lineage>
        <taxon>unclassified sequences</taxon>
        <taxon>metagenomes</taxon>
        <taxon>ecological metagenomes</taxon>
    </lineage>
</organism>
<sequence length="280" mass="31167">MQPKFAVLDPVVKVIDQSKVTGRARSHRRVVPDSAVPPGVLRGPQRIHGGAEQITARRECASDQARADSQPQAVGAHVERILQRCICLRAQRLQQYFGVFGIDDPHERISLPPPQNGQARHRRQPPGELDQHVITRVRTVRLVDQGERVDVQHRDPAGQLGGDRFGDAALEPTPTRQPRELVTFQDAQLRRRAGAPRPRGVIGWGAGWLQCVDSRHLVPGGLGADDRNRSGETVACLNRRDVCTDGHPGAVASPPPSPRRRCDLRREQLRPYRVELRTML</sequence>
<protein>
    <submittedName>
        <fullName evidence="2">Uncharacterized protein</fullName>
    </submittedName>
</protein>
<feature type="region of interest" description="Disordered" evidence="1">
    <location>
        <begin position="107"/>
        <end position="127"/>
    </location>
</feature>
<dbReference type="EMBL" id="MLJW01000688">
    <property type="protein sequence ID" value="OIQ83610.1"/>
    <property type="molecule type" value="Genomic_DNA"/>
</dbReference>
<dbReference type="AlphaFoldDB" id="A0A1J5QJZ2"/>
<accession>A0A1J5QJZ2</accession>
<feature type="region of interest" description="Disordered" evidence="1">
    <location>
        <begin position="23"/>
        <end position="46"/>
    </location>
</feature>
<proteinExistence type="predicted"/>
<reference evidence="2" key="1">
    <citation type="submission" date="2016-10" db="EMBL/GenBank/DDBJ databases">
        <title>Sequence of Gallionella enrichment culture.</title>
        <authorList>
            <person name="Poehlein A."/>
            <person name="Muehling M."/>
            <person name="Daniel R."/>
        </authorList>
    </citation>
    <scope>NUCLEOTIDE SEQUENCE</scope>
</reference>
<name>A0A1J5QJZ2_9ZZZZ</name>
<comment type="caution">
    <text evidence="2">The sequence shown here is derived from an EMBL/GenBank/DDBJ whole genome shotgun (WGS) entry which is preliminary data.</text>
</comment>
<gene>
    <name evidence="2" type="ORF">GALL_345980</name>
</gene>
<evidence type="ECO:0000313" key="2">
    <source>
        <dbReference type="EMBL" id="OIQ83610.1"/>
    </source>
</evidence>
<evidence type="ECO:0000256" key="1">
    <source>
        <dbReference type="SAM" id="MobiDB-lite"/>
    </source>
</evidence>
<feature type="region of interest" description="Disordered" evidence="1">
    <location>
        <begin position="153"/>
        <end position="173"/>
    </location>
</feature>